<feature type="non-terminal residue" evidence="1">
    <location>
        <position position="124"/>
    </location>
</feature>
<proteinExistence type="predicted"/>
<gene>
    <name evidence="1" type="ORF">BDN70DRAFT_778229</name>
</gene>
<accession>A0A9P5YL48</accession>
<organism evidence="1 2">
    <name type="scientific">Pholiota conissans</name>
    <dbReference type="NCBI Taxonomy" id="109636"/>
    <lineage>
        <taxon>Eukaryota</taxon>
        <taxon>Fungi</taxon>
        <taxon>Dikarya</taxon>
        <taxon>Basidiomycota</taxon>
        <taxon>Agaricomycotina</taxon>
        <taxon>Agaricomycetes</taxon>
        <taxon>Agaricomycetidae</taxon>
        <taxon>Agaricales</taxon>
        <taxon>Agaricineae</taxon>
        <taxon>Strophariaceae</taxon>
        <taxon>Pholiota</taxon>
    </lineage>
</organism>
<evidence type="ECO:0000313" key="2">
    <source>
        <dbReference type="Proteomes" id="UP000807469"/>
    </source>
</evidence>
<comment type="caution">
    <text evidence="1">The sequence shown here is derived from an EMBL/GenBank/DDBJ whole genome shotgun (WGS) entry which is preliminary data.</text>
</comment>
<evidence type="ECO:0000313" key="1">
    <source>
        <dbReference type="EMBL" id="KAF9471842.1"/>
    </source>
</evidence>
<feature type="non-terminal residue" evidence="1">
    <location>
        <position position="1"/>
    </location>
</feature>
<dbReference type="Proteomes" id="UP000807469">
    <property type="component" value="Unassembled WGS sequence"/>
</dbReference>
<protein>
    <submittedName>
        <fullName evidence="1">Uncharacterized protein</fullName>
    </submittedName>
</protein>
<keyword evidence="2" id="KW-1185">Reference proteome</keyword>
<sequence length="124" mass="14108">DTDTYGIPVRPTWSVNKLLSSYPQPKLSPQIIQRLYELSALVCPKMDTSDFKVVQEDLEEMIRMVEAVRLVDTSGVSVKGRGEKEDVDGQAIYSEPRGEFGQGLLEHASRTQDQFYIVDSDRRR</sequence>
<dbReference type="AlphaFoldDB" id="A0A9P5YL48"/>
<name>A0A9P5YL48_9AGAR</name>
<reference evidence="1" key="1">
    <citation type="submission" date="2020-11" db="EMBL/GenBank/DDBJ databases">
        <authorList>
            <consortium name="DOE Joint Genome Institute"/>
            <person name="Ahrendt S."/>
            <person name="Riley R."/>
            <person name="Andreopoulos W."/>
            <person name="Labutti K."/>
            <person name="Pangilinan J."/>
            <person name="Ruiz-Duenas F.J."/>
            <person name="Barrasa J.M."/>
            <person name="Sanchez-Garcia M."/>
            <person name="Camarero S."/>
            <person name="Miyauchi S."/>
            <person name="Serrano A."/>
            <person name="Linde D."/>
            <person name="Babiker R."/>
            <person name="Drula E."/>
            <person name="Ayuso-Fernandez I."/>
            <person name="Pacheco R."/>
            <person name="Padilla G."/>
            <person name="Ferreira P."/>
            <person name="Barriuso J."/>
            <person name="Kellner H."/>
            <person name="Castanera R."/>
            <person name="Alfaro M."/>
            <person name="Ramirez L."/>
            <person name="Pisabarro A.G."/>
            <person name="Kuo A."/>
            <person name="Tritt A."/>
            <person name="Lipzen A."/>
            <person name="He G."/>
            <person name="Yan M."/>
            <person name="Ng V."/>
            <person name="Cullen D."/>
            <person name="Martin F."/>
            <person name="Rosso M.-N."/>
            <person name="Henrissat B."/>
            <person name="Hibbett D."/>
            <person name="Martinez A.T."/>
            <person name="Grigoriev I.V."/>
        </authorList>
    </citation>
    <scope>NUCLEOTIDE SEQUENCE</scope>
    <source>
        <strain evidence="1">CIRM-BRFM 674</strain>
    </source>
</reference>
<dbReference type="EMBL" id="MU155615">
    <property type="protein sequence ID" value="KAF9471842.1"/>
    <property type="molecule type" value="Genomic_DNA"/>
</dbReference>
<dbReference type="OrthoDB" id="5522061at2759"/>